<proteinExistence type="predicted"/>
<dbReference type="InterPro" id="IPR052513">
    <property type="entry name" value="Thioester_dehydratase-like"/>
</dbReference>
<feature type="domain" description="ChsH2 C-terminal OB-fold" evidence="1">
    <location>
        <begin position="54"/>
        <end position="120"/>
    </location>
</feature>
<accession>A0ABP7ZYX8</accession>
<evidence type="ECO:0000313" key="3">
    <source>
        <dbReference type="EMBL" id="GAA4173527.1"/>
    </source>
</evidence>
<keyword evidence="4" id="KW-1185">Reference proteome</keyword>
<dbReference type="EMBL" id="BAABBW010000002">
    <property type="protein sequence ID" value="GAA4173527.1"/>
    <property type="molecule type" value="Genomic_DNA"/>
</dbReference>
<organism evidence="3 4">
    <name type="scientific">Gryllotalpicola koreensis</name>
    <dbReference type="NCBI Taxonomy" id="993086"/>
    <lineage>
        <taxon>Bacteria</taxon>
        <taxon>Bacillati</taxon>
        <taxon>Actinomycetota</taxon>
        <taxon>Actinomycetes</taxon>
        <taxon>Micrococcales</taxon>
        <taxon>Microbacteriaceae</taxon>
        <taxon>Gryllotalpicola</taxon>
    </lineage>
</organism>
<protein>
    <submittedName>
        <fullName evidence="3">OB-fold domain-containing protein</fullName>
    </submittedName>
</protein>
<dbReference type="Pfam" id="PF01796">
    <property type="entry name" value="OB_ChsH2_C"/>
    <property type="match status" value="1"/>
</dbReference>
<dbReference type="SUPFAM" id="SSF50249">
    <property type="entry name" value="Nucleic acid-binding proteins"/>
    <property type="match status" value="1"/>
</dbReference>
<feature type="domain" description="ChsH2 rubredoxin-like zinc ribbon" evidence="2">
    <location>
        <begin position="17"/>
        <end position="52"/>
    </location>
</feature>
<name>A0ABP7ZYX8_9MICO</name>
<sequence>MSDGPVPVPTPETMPFWEGTKEGQLRIQRCNSCEKFYFYPRPFCPRCDSDDVAWQTVSGKATLASYNINYRPLPMFKTEQPQVIALVELDEGVRMMSNIVGVEPVPEKLPLGLRLRVTFEPRGDQFLPLFTPDEEVAR</sequence>
<dbReference type="PANTHER" id="PTHR34075:SF5">
    <property type="entry name" value="BLR3430 PROTEIN"/>
    <property type="match status" value="1"/>
</dbReference>
<evidence type="ECO:0000259" key="2">
    <source>
        <dbReference type="Pfam" id="PF12172"/>
    </source>
</evidence>
<reference evidence="4" key="1">
    <citation type="journal article" date="2019" name="Int. J. Syst. Evol. Microbiol.">
        <title>The Global Catalogue of Microorganisms (GCM) 10K type strain sequencing project: providing services to taxonomists for standard genome sequencing and annotation.</title>
        <authorList>
            <consortium name="The Broad Institute Genomics Platform"/>
            <consortium name="The Broad Institute Genome Sequencing Center for Infectious Disease"/>
            <person name="Wu L."/>
            <person name="Ma J."/>
        </authorList>
    </citation>
    <scope>NUCLEOTIDE SEQUENCE [LARGE SCALE GENOMIC DNA]</scope>
    <source>
        <strain evidence="4">JCM 17591</strain>
    </source>
</reference>
<dbReference type="Pfam" id="PF12172">
    <property type="entry name" value="zf-ChsH2"/>
    <property type="match status" value="1"/>
</dbReference>
<dbReference type="Proteomes" id="UP001501079">
    <property type="component" value="Unassembled WGS sequence"/>
</dbReference>
<dbReference type="RefSeq" id="WP_344753108.1">
    <property type="nucleotide sequence ID" value="NZ_BAABBW010000002.1"/>
</dbReference>
<dbReference type="InterPro" id="IPR012340">
    <property type="entry name" value="NA-bd_OB-fold"/>
</dbReference>
<dbReference type="InterPro" id="IPR022002">
    <property type="entry name" value="ChsH2_Znr"/>
</dbReference>
<evidence type="ECO:0000259" key="1">
    <source>
        <dbReference type="Pfam" id="PF01796"/>
    </source>
</evidence>
<gene>
    <name evidence="3" type="ORF">GCM10022287_16080</name>
</gene>
<evidence type="ECO:0000313" key="4">
    <source>
        <dbReference type="Proteomes" id="UP001501079"/>
    </source>
</evidence>
<dbReference type="PANTHER" id="PTHR34075">
    <property type="entry name" value="BLR3430 PROTEIN"/>
    <property type="match status" value="1"/>
</dbReference>
<dbReference type="InterPro" id="IPR002878">
    <property type="entry name" value="ChsH2_C"/>
</dbReference>
<comment type="caution">
    <text evidence="3">The sequence shown here is derived from an EMBL/GenBank/DDBJ whole genome shotgun (WGS) entry which is preliminary data.</text>
</comment>
<dbReference type="Gene3D" id="6.10.30.10">
    <property type="match status" value="1"/>
</dbReference>